<sequence>MAQCQGDRSVSDCGECVAQAVQKSEVECGGAASGQIYLDKCYVSYSYYTNGIPHGTGSVGGEETVGVSNEKTKKLSSFGVPNLCLLASSIVFANSLLITEG</sequence>
<evidence type="ECO:0000256" key="3">
    <source>
        <dbReference type="ARBA" id="ARBA00022729"/>
    </source>
</evidence>
<name>A0A8J5H795_ZINOF</name>
<reference evidence="10 11" key="1">
    <citation type="submission" date="2020-08" db="EMBL/GenBank/DDBJ databases">
        <title>Plant Genome Project.</title>
        <authorList>
            <person name="Zhang R.-G."/>
        </authorList>
    </citation>
    <scope>NUCLEOTIDE SEQUENCE [LARGE SCALE GENOMIC DNA]</scope>
    <source>
        <tissue evidence="10">Rhizome</tissue>
    </source>
</reference>
<dbReference type="GO" id="GO:0009506">
    <property type="term" value="C:plasmodesma"/>
    <property type="evidence" value="ECO:0007669"/>
    <property type="project" value="UniProtKB-SubCell"/>
</dbReference>
<evidence type="ECO:0000259" key="9">
    <source>
        <dbReference type="PROSITE" id="PS51473"/>
    </source>
</evidence>
<evidence type="ECO:0000256" key="8">
    <source>
        <dbReference type="ARBA" id="ARBA00038393"/>
    </source>
</evidence>
<comment type="caution">
    <text evidence="10">The sequence shown here is derived from an EMBL/GenBank/DDBJ whole genome shotgun (WGS) entry which is preliminary data.</text>
</comment>
<dbReference type="AlphaFoldDB" id="A0A8J5H795"/>
<dbReference type="PANTHER" id="PTHR32080">
    <property type="entry name" value="ANTIFUNGAL PROTEIN GINKBILOBIN-2-LIKE"/>
    <property type="match status" value="1"/>
</dbReference>
<comment type="similarity">
    <text evidence="8">Belongs to the cysteine-rich repeat secretory protein family. Plasmodesmata-located proteins (PDLD) subfamily.</text>
</comment>
<gene>
    <name evidence="10" type="ORF">ZIOFF_019610</name>
</gene>
<dbReference type="InterPro" id="IPR051378">
    <property type="entry name" value="Cell2Cell_Antifungal"/>
</dbReference>
<keyword evidence="5" id="KW-0965">Cell junction</keyword>
<evidence type="ECO:0000256" key="5">
    <source>
        <dbReference type="ARBA" id="ARBA00022949"/>
    </source>
</evidence>
<keyword evidence="6" id="KW-1015">Disulfide bond</keyword>
<dbReference type="CDD" id="cd23509">
    <property type="entry name" value="Gnk2-like"/>
    <property type="match status" value="1"/>
</dbReference>
<keyword evidence="3" id="KW-0732">Signal</keyword>
<dbReference type="PANTHER" id="PTHR32080:SF24">
    <property type="entry name" value="PLASMODESMATA-LOCATED PROTEIN 2"/>
    <property type="match status" value="1"/>
</dbReference>
<protein>
    <recommendedName>
        <fullName evidence="9">Gnk2-homologous domain-containing protein</fullName>
    </recommendedName>
</protein>
<keyword evidence="11" id="KW-1185">Reference proteome</keyword>
<comment type="subcellular location">
    <subcellularLocation>
        <location evidence="7">Cell junction</location>
        <location evidence="7">Plasmodesma</location>
    </subcellularLocation>
    <subcellularLocation>
        <location evidence="1">Cell membrane</location>
        <topology evidence="1">Single-pass type I membrane protein</topology>
    </subcellularLocation>
</comment>
<evidence type="ECO:0000256" key="6">
    <source>
        <dbReference type="ARBA" id="ARBA00023157"/>
    </source>
</evidence>
<proteinExistence type="inferred from homology"/>
<evidence type="ECO:0000256" key="7">
    <source>
        <dbReference type="ARBA" id="ARBA00024184"/>
    </source>
</evidence>
<dbReference type="PROSITE" id="PS51473">
    <property type="entry name" value="GNK2"/>
    <property type="match status" value="1"/>
</dbReference>
<dbReference type="Pfam" id="PF01657">
    <property type="entry name" value="Stress-antifung"/>
    <property type="match status" value="1"/>
</dbReference>
<dbReference type="GO" id="GO:0010497">
    <property type="term" value="P:plasmodesmata-mediated intercellular transport"/>
    <property type="evidence" value="ECO:0007669"/>
    <property type="project" value="TreeGrafter"/>
</dbReference>
<dbReference type="InterPro" id="IPR002902">
    <property type="entry name" value="GNK2"/>
</dbReference>
<dbReference type="GO" id="GO:0005886">
    <property type="term" value="C:plasma membrane"/>
    <property type="evidence" value="ECO:0007669"/>
    <property type="project" value="UniProtKB-SubCell"/>
</dbReference>
<dbReference type="InterPro" id="IPR038408">
    <property type="entry name" value="GNK2_sf"/>
</dbReference>
<dbReference type="EMBL" id="JACMSC010000005">
    <property type="protein sequence ID" value="KAG6522470.1"/>
    <property type="molecule type" value="Genomic_DNA"/>
</dbReference>
<evidence type="ECO:0000256" key="1">
    <source>
        <dbReference type="ARBA" id="ARBA00004251"/>
    </source>
</evidence>
<dbReference type="Proteomes" id="UP000734854">
    <property type="component" value="Unassembled WGS sequence"/>
</dbReference>
<evidence type="ECO:0000256" key="4">
    <source>
        <dbReference type="ARBA" id="ARBA00022737"/>
    </source>
</evidence>
<evidence type="ECO:0000313" key="10">
    <source>
        <dbReference type="EMBL" id="KAG6522470.1"/>
    </source>
</evidence>
<keyword evidence="2" id="KW-0945">Host-virus interaction</keyword>
<organism evidence="10 11">
    <name type="scientific">Zingiber officinale</name>
    <name type="common">Ginger</name>
    <name type="synonym">Amomum zingiber</name>
    <dbReference type="NCBI Taxonomy" id="94328"/>
    <lineage>
        <taxon>Eukaryota</taxon>
        <taxon>Viridiplantae</taxon>
        <taxon>Streptophyta</taxon>
        <taxon>Embryophyta</taxon>
        <taxon>Tracheophyta</taxon>
        <taxon>Spermatophyta</taxon>
        <taxon>Magnoliopsida</taxon>
        <taxon>Liliopsida</taxon>
        <taxon>Zingiberales</taxon>
        <taxon>Zingiberaceae</taxon>
        <taxon>Zingiber</taxon>
    </lineage>
</organism>
<evidence type="ECO:0000256" key="2">
    <source>
        <dbReference type="ARBA" id="ARBA00022581"/>
    </source>
</evidence>
<keyword evidence="4" id="KW-0677">Repeat</keyword>
<dbReference type="GO" id="GO:0046739">
    <property type="term" value="P:transport of virus in multicellular host"/>
    <property type="evidence" value="ECO:0007669"/>
    <property type="project" value="TreeGrafter"/>
</dbReference>
<accession>A0A8J5H795</accession>
<dbReference type="Gene3D" id="3.30.430.20">
    <property type="entry name" value="Gnk2 domain, C-X8-C-X2-C motif"/>
    <property type="match status" value="1"/>
</dbReference>
<feature type="domain" description="Gnk2-homologous" evidence="9">
    <location>
        <begin position="1"/>
        <end position="50"/>
    </location>
</feature>
<evidence type="ECO:0000313" key="11">
    <source>
        <dbReference type="Proteomes" id="UP000734854"/>
    </source>
</evidence>